<evidence type="ECO:0000313" key="2">
    <source>
        <dbReference type="EMBL" id="SOB89391.1"/>
    </source>
</evidence>
<protein>
    <recommendedName>
        <fullName evidence="1">DUF2293 domain-containing protein</fullName>
    </recommendedName>
</protein>
<dbReference type="AlphaFoldDB" id="A0A285R5M5"/>
<proteinExistence type="predicted"/>
<dbReference type="Proteomes" id="UP000219331">
    <property type="component" value="Unassembled WGS sequence"/>
</dbReference>
<gene>
    <name evidence="2" type="ORF">SAMN05421512_101261</name>
</gene>
<dbReference type="EMBL" id="OBML01000001">
    <property type="protein sequence ID" value="SOB89391.1"/>
    <property type="molecule type" value="Genomic_DNA"/>
</dbReference>
<reference evidence="2 3" key="1">
    <citation type="submission" date="2017-08" db="EMBL/GenBank/DDBJ databases">
        <authorList>
            <person name="de Groot N.N."/>
        </authorList>
    </citation>
    <scope>NUCLEOTIDE SEQUENCE [LARGE SCALE GENOMIC DNA]</scope>
    <source>
        <strain evidence="2 3">USBA 352</strain>
    </source>
</reference>
<name>A0A285R5M5_9HYPH</name>
<dbReference type="Pfam" id="PF10056">
    <property type="entry name" value="DUF2293"/>
    <property type="match status" value="1"/>
</dbReference>
<dbReference type="InterPro" id="IPR018744">
    <property type="entry name" value="DUF2293"/>
</dbReference>
<dbReference type="InterPro" id="IPR017044">
    <property type="entry name" value="UCP036238"/>
</dbReference>
<sequence length="113" mass="12460">MMLGRQASGGTRRQKEMRKALRVTAPRIPFADAEPVLAGALAPHLRHLPPSVAVWLALVAHVRHAHSDYDALLGEGYERDAARYFALTSINDTLLDWGATRQVSADEDEISED</sequence>
<organism evidence="2 3">
    <name type="scientific">Stappia indica</name>
    <dbReference type="NCBI Taxonomy" id="538381"/>
    <lineage>
        <taxon>Bacteria</taxon>
        <taxon>Pseudomonadati</taxon>
        <taxon>Pseudomonadota</taxon>
        <taxon>Alphaproteobacteria</taxon>
        <taxon>Hyphomicrobiales</taxon>
        <taxon>Stappiaceae</taxon>
        <taxon>Stappia</taxon>
    </lineage>
</organism>
<keyword evidence="3" id="KW-1185">Reference proteome</keyword>
<evidence type="ECO:0000313" key="3">
    <source>
        <dbReference type="Proteomes" id="UP000219331"/>
    </source>
</evidence>
<dbReference type="STRING" id="538381.GCA_001696535_01340"/>
<evidence type="ECO:0000259" key="1">
    <source>
        <dbReference type="Pfam" id="PF10056"/>
    </source>
</evidence>
<accession>A0A285R5M5</accession>
<dbReference type="PIRSF" id="PIRSF036238">
    <property type="entry name" value="UCP036238"/>
    <property type="match status" value="1"/>
</dbReference>
<feature type="domain" description="DUF2293" evidence="1">
    <location>
        <begin position="20"/>
        <end position="98"/>
    </location>
</feature>